<dbReference type="EC" id="5.3.1.6" evidence="4"/>
<keyword evidence="7" id="KW-1185">Reference proteome</keyword>
<dbReference type="InterPro" id="IPR037171">
    <property type="entry name" value="NagB/RpiA_transferase-like"/>
</dbReference>
<protein>
    <recommendedName>
        <fullName evidence="4">ribose-5-phosphate isomerase</fullName>
        <ecNumber evidence="4">5.3.1.6</ecNumber>
    </recommendedName>
</protein>
<evidence type="ECO:0000256" key="5">
    <source>
        <dbReference type="ARBA" id="ARBA00023235"/>
    </source>
</evidence>
<evidence type="ECO:0000313" key="6">
    <source>
        <dbReference type="EMBL" id="KAJ3700099.1"/>
    </source>
</evidence>
<dbReference type="InterPro" id="IPR004788">
    <property type="entry name" value="Ribose5P_isomerase_type_A"/>
</dbReference>
<organism evidence="6 7">
    <name type="scientific">Rhynchospora tenuis</name>
    <dbReference type="NCBI Taxonomy" id="198213"/>
    <lineage>
        <taxon>Eukaryota</taxon>
        <taxon>Viridiplantae</taxon>
        <taxon>Streptophyta</taxon>
        <taxon>Embryophyta</taxon>
        <taxon>Tracheophyta</taxon>
        <taxon>Spermatophyta</taxon>
        <taxon>Magnoliopsida</taxon>
        <taxon>Liliopsida</taxon>
        <taxon>Poales</taxon>
        <taxon>Cyperaceae</taxon>
        <taxon>Cyperoideae</taxon>
        <taxon>Rhynchosporeae</taxon>
        <taxon>Rhynchospora</taxon>
    </lineage>
</organism>
<evidence type="ECO:0000256" key="1">
    <source>
        <dbReference type="ARBA" id="ARBA00001713"/>
    </source>
</evidence>
<proteinExistence type="inferred from homology"/>
<dbReference type="GO" id="GO:0004751">
    <property type="term" value="F:ribose-5-phosphate isomerase activity"/>
    <property type="evidence" value="ECO:0007669"/>
    <property type="project" value="UniProtKB-EC"/>
</dbReference>
<dbReference type="EMBL" id="JAMRDG010000001">
    <property type="protein sequence ID" value="KAJ3700099.1"/>
    <property type="molecule type" value="Genomic_DNA"/>
</dbReference>
<evidence type="ECO:0000256" key="2">
    <source>
        <dbReference type="ARBA" id="ARBA00004988"/>
    </source>
</evidence>
<comment type="catalytic activity">
    <reaction evidence="1">
        <text>aldehydo-D-ribose 5-phosphate = D-ribulose 5-phosphate</text>
        <dbReference type="Rhea" id="RHEA:14657"/>
        <dbReference type="ChEBI" id="CHEBI:58121"/>
        <dbReference type="ChEBI" id="CHEBI:58273"/>
        <dbReference type="EC" id="5.3.1.6"/>
    </reaction>
</comment>
<dbReference type="Gene3D" id="3.30.70.260">
    <property type="match status" value="1"/>
</dbReference>
<sequence>MKLIPIHGRLQNFDWRTTSFRLVSSCPMSIPYLLREIANGRQTSPKEKGAKGANEMISRTSIYTSSKWNIPFVRRNIRHCQGHVSKSRMVCVAESGTEFFEAAKLTVDRYVKNGMVVGLGSGAASGIAIQHLGKRLKDGSLRDIVGIPSSTFSATEAAKAGVPLNNYEDGIQIDFAFNDADVMEEGSLMAVIGRRKLEGGESFVEEKMIATSADKFAFIVAEEQYTKEIYGSIPVVINCGNWLLTAEEIDDLFLGDAEVWRRPAFGNADPLGGDFPLVTTDGHHVLDVNFTSPILDLGKVAESIKKVAGVVDHGIIHDIPCFAVIASKNQVKLVDKTSVIS</sequence>
<dbReference type="Proteomes" id="UP001210211">
    <property type="component" value="Unassembled WGS sequence"/>
</dbReference>
<dbReference type="PANTHER" id="PTHR43748">
    <property type="entry name" value="RIBOSE-5-PHOSPHATE ISOMERASE 3, CHLOROPLASTIC-RELATED"/>
    <property type="match status" value="1"/>
</dbReference>
<dbReference type="InterPro" id="IPR050262">
    <property type="entry name" value="Ribose-5P_isomerase"/>
</dbReference>
<dbReference type="AlphaFoldDB" id="A0AAD5ZLJ4"/>
<dbReference type="SUPFAM" id="SSF75445">
    <property type="entry name" value="D-ribose-5-phosphate isomerase (RpiA), lid domain"/>
    <property type="match status" value="1"/>
</dbReference>
<dbReference type="Gene3D" id="3.40.50.1360">
    <property type="match status" value="1"/>
</dbReference>
<gene>
    <name evidence="6" type="ORF">LUZ61_003804</name>
</gene>
<accession>A0AAD5ZLJ4</accession>
<keyword evidence="5" id="KW-0413">Isomerase</keyword>
<dbReference type="Pfam" id="PF06026">
    <property type="entry name" value="Rib_5-P_isom_A"/>
    <property type="match status" value="1"/>
</dbReference>
<reference evidence="6 7" key="1">
    <citation type="journal article" date="2022" name="Cell">
        <title>Repeat-based holocentromeres influence genome architecture and karyotype evolution.</title>
        <authorList>
            <person name="Hofstatter P.G."/>
            <person name="Thangavel G."/>
            <person name="Lux T."/>
            <person name="Neumann P."/>
            <person name="Vondrak T."/>
            <person name="Novak P."/>
            <person name="Zhang M."/>
            <person name="Costa L."/>
            <person name="Castellani M."/>
            <person name="Scott A."/>
            <person name="Toegelov H."/>
            <person name="Fuchs J."/>
            <person name="Mata-Sucre Y."/>
            <person name="Dias Y."/>
            <person name="Vanzela A.L.L."/>
            <person name="Huettel B."/>
            <person name="Almeida C.C.S."/>
            <person name="Simkova H."/>
            <person name="Souza G."/>
            <person name="Pedrosa-Harand A."/>
            <person name="Macas J."/>
            <person name="Mayer K.F.X."/>
            <person name="Houben A."/>
            <person name="Marques A."/>
        </authorList>
    </citation>
    <scope>NUCLEOTIDE SEQUENCE [LARGE SCALE GENOMIC DNA]</scope>
    <source>
        <strain evidence="6">RhyTen1mFocal</strain>
    </source>
</reference>
<evidence type="ECO:0000256" key="3">
    <source>
        <dbReference type="ARBA" id="ARBA00008088"/>
    </source>
</evidence>
<evidence type="ECO:0000313" key="7">
    <source>
        <dbReference type="Proteomes" id="UP001210211"/>
    </source>
</evidence>
<name>A0AAD5ZLJ4_9POAL</name>
<comment type="pathway">
    <text evidence="2">Carbohydrate degradation; pentose phosphate pathway; D-ribose 5-phosphate from D-ribulose 5-phosphate (non-oxidative stage): step 1/1.</text>
</comment>
<dbReference type="SUPFAM" id="SSF100950">
    <property type="entry name" value="NagB/RpiA/CoA transferase-like"/>
    <property type="match status" value="1"/>
</dbReference>
<evidence type="ECO:0000256" key="4">
    <source>
        <dbReference type="ARBA" id="ARBA00011959"/>
    </source>
</evidence>
<dbReference type="PANTHER" id="PTHR43748:SF1">
    <property type="entry name" value="RIBOSE-5-PHOSPHATE ISOMERASE 4, CHLOROPLASTIC-RELATED"/>
    <property type="match status" value="1"/>
</dbReference>
<dbReference type="GO" id="GO:0009052">
    <property type="term" value="P:pentose-phosphate shunt, non-oxidative branch"/>
    <property type="evidence" value="ECO:0007669"/>
    <property type="project" value="InterPro"/>
</dbReference>
<comment type="caution">
    <text evidence="6">The sequence shown here is derived from an EMBL/GenBank/DDBJ whole genome shotgun (WGS) entry which is preliminary data.</text>
</comment>
<comment type="similarity">
    <text evidence="3">Belongs to the ribose 5-phosphate isomerase family.</text>
</comment>